<sequence length="282" mass="31060">MNSFFKKHQDITIISVLLIVTLLLLLSNLNKKESLSAVERVVMTAFSPFQDSVAWVTKKISFGWDDYIYLVGVKKENKRLKEAADKLMFENTILVEQLKHYGRLGKLLTFPKLDEVFFEAASVIGRDTTGRVKQLTINKGSDHGIKKNMPVVTHRGLVGRVVLSGSNFSKVLLITDVRSAIDALVQETRAGLVVVGANSRLLDTRYLAVNSNVKDGDQVVSSGFGGVFPKGLLIGVLKNVSVMKDSLFLSAQLQPLADLDRIEEALVLKGPRYKPADTGEEG</sequence>
<dbReference type="InterPro" id="IPR042177">
    <property type="entry name" value="Cell/Rod_1"/>
</dbReference>
<dbReference type="AlphaFoldDB" id="A0A3B1BZB6"/>
<evidence type="ECO:0000313" key="6">
    <source>
        <dbReference type="EMBL" id="VAX17653.1"/>
    </source>
</evidence>
<gene>
    <name evidence="6" type="ORF">MNBD_NITROSPINAE02-1622</name>
</gene>
<comment type="similarity">
    <text evidence="1">Belongs to the MreC family.</text>
</comment>
<accession>A0A3B1BZB6</accession>
<dbReference type="Pfam" id="PF04085">
    <property type="entry name" value="MreC"/>
    <property type="match status" value="1"/>
</dbReference>
<reference evidence="6" key="1">
    <citation type="submission" date="2018-06" db="EMBL/GenBank/DDBJ databases">
        <authorList>
            <person name="Zhirakovskaya E."/>
        </authorList>
    </citation>
    <scope>NUCLEOTIDE SEQUENCE</scope>
</reference>
<evidence type="ECO:0000256" key="3">
    <source>
        <dbReference type="ARBA" id="ARBA00022960"/>
    </source>
</evidence>
<dbReference type="InterPro" id="IPR055342">
    <property type="entry name" value="MreC_beta-barrel_core"/>
</dbReference>
<dbReference type="NCBIfam" id="TIGR00219">
    <property type="entry name" value="mreC"/>
    <property type="match status" value="1"/>
</dbReference>
<dbReference type="InterPro" id="IPR007221">
    <property type="entry name" value="MreC"/>
</dbReference>
<dbReference type="EMBL" id="UOGE01000026">
    <property type="protein sequence ID" value="VAX17653.1"/>
    <property type="molecule type" value="Genomic_DNA"/>
</dbReference>
<proteinExistence type="inferred from homology"/>
<evidence type="ECO:0000256" key="2">
    <source>
        <dbReference type="ARBA" id="ARBA00013855"/>
    </source>
</evidence>
<protein>
    <recommendedName>
        <fullName evidence="2">Cell shape-determining protein MreC</fullName>
    </recommendedName>
    <alternativeName>
        <fullName evidence="4">Cell shape protein MreC</fullName>
    </alternativeName>
</protein>
<dbReference type="GO" id="GO:0008360">
    <property type="term" value="P:regulation of cell shape"/>
    <property type="evidence" value="ECO:0007669"/>
    <property type="project" value="UniProtKB-KW"/>
</dbReference>
<dbReference type="InterPro" id="IPR042175">
    <property type="entry name" value="Cell/Rod_MreC_2"/>
</dbReference>
<feature type="domain" description="Rod shape-determining protein MreC beta-barrel core" evidence="5">
    <location>
        <begin position="123"/>
        <end position="269"/>
    </location>
</feature>
<evidence type="ECO:0000259" key="5">
    <source>
        <dbReference type="Pfam" id="PF04085"/>
    </source>
</evidence>
<dbReference type="Gene3D" id="2.40.10.340">
    <property type="entry name" value="Rod shape-determining protein MreC, domain 1"/>
    <property type="match status" value="1"/>
</dbReference>
<organism evidence="6">
    <name type="scientific">hydrothermal vent metagenome</name>
    <dbReference type="NCBI Taxonomy" id="652676"/>
    <lineage>
        <taxon>unclassified sequences</taxon>
        <taxon>metagenomes</taxon>
        <taxon>ecological metagenomes</taxon>
    </lineage>
</organism>
<dbReference type="GO" id="GO:0005886">
    <property type="term" value="C:plasma membrane"/>
    <property type="evidence" value="ECO:0007669"/>
    <property type="project" value="TreeGrafter"/>
</dbReference>
<evidence type="ECO:0000256" key="1">
    <source>
        <dbReference type="ARBA" id="ARBA00009369"/>
    </source>
</evidence>
<dbReference type="Gene3D" id="2.40.10.350">
    <property type="entry name" value="Rod shape-determining protein MreC, domain 2"/>
    <property type="match status" value="1"/>
</dbReference>
<keyword evidence="3" id="KW-0133">Cell shape</keyword>
<dbReference type="PANTHER" id="PTHR34138">
    <property type="entry name" value="CELL SHAPE-DETERMINING PROTEIN MREC"/>
    <property type="match status" value="1"/>
</dbReference>
<dbReference type="PANTHER" id="PTHR34138:SF1">
    <property type="entry name" value="CELL SHAPE-DETERMINING PROTEIN MREC"/>
    <property type="match status" value="1"/>
</dbReference>
<dbReference type="PIRSF" id="PIRSF038471">
    <property type="entry name" value="MreC"/>
    <property type="match status" value="1"/>
</dbReference>
<evidence type="ECO:0000256" key="4">
    <source>
        <dbReference type="ARBA" id="ARBA00032089"/>
    </source>
</evidence>
<name>A0A3B1BZB6_9ZZZZ</name>